<dbReference type="GO" id="GO:0005524">
    <property type="term" value="F:ATP binding"/>
    <property type="evidence" value="ECO:0007669"/>
    <property type="project" value="InterPro"/>
</dbReference>
<dbReference type="InterPro" id="IPR005532">
    <property type="entry name" value="SUMF_dom"/>
</dbReference>
<dbReference type="KEGG" id="bsed:DN745_14085"/>
<dbReference type="SUPFAM" id="SSF56436">
    <property type="entry name" value="C-type lectin-like"/>
    <property type="match status" value="1"/>
</dbReference>
<dbReference type="Gene3D" id="1.10.510.10">
    <property type="entry name" value="Transferase(Phosphotransferase) domain 1"/>
    <property type="match status" value="1"/>
</dbReference>
<dbReference type="Pfam" id="PF00069">
    <property type="entry name" value="Pkinase"/>
    <property type="match status" value="1"/>
</dbReference>
<proteinExistence type="predicted"/>
<protein>
    <submittedName>
        <fullName evidence="1">Uncharacterized protein</fullName>
    </submittedName>
</protein>
<dbReference type="EMBL" id="CP030032">
    <property type="protein sequence ID" value="AWV90396.1"/>
    <property type="molecule type" value="Genomic_DNA"/>
</dbReference>
<name>A0A2Z4FNT2_9DELT</name>
<evidence type="ECO:0000313" key="2">
    <source>
        <dbReference type="Proteomes" id="UP000249799"/>
    </source>
</evidence>
<reference evidence="1 2" key="1">
    <citation type="submission" date="2018-06" db="EMBL/GenBank/DDBJ databases">
        <title>Lujinxingia sediminis gen. nov. sp. nov., a new facultative anaerobic member of the class Deltaproteobacteria, and proposal of Lujinxingaceae fam. nov.</title>
        <authorList>
            <person name="Guo L.-Y."/>
            <person name="Li C.-M."/>
            <person name="Wang S."/>
            <person name="Du Z.-J."/>
        </authorList>
    </citation>
    <scope>NUCLEOTIDE SEQUENCE [LARGE SCALE GENOMIC DNA]</scope>
    <source>
        <strain evidence="1 2">FA350</strain>
    </source>
</reference>
<dbReference type="PANTHER" id="PTHR23150:SF19">
    <property type="entry name" value="FORMYLGLYCINE-GENERATING ENZYME"/>
    <property type="match status" value="1"/>
</dbReference>
<dbReference type="Gene3D" id="3.30.200.20">
    <property type="entry name" value="Phosphorylase Kinase, domain 1"/>
    <property type="match status" value="1"/>
</dbReference>
<dbReference type="PROSITE" id="PS50011">
    <property type="entry name" value="PROTEIN_KINASE_DOM"/>
    <property type="match status" value="1"/>
</dbReference>
<dbReference type="PANTHER" id="PTHR23150">
    <property type="entry name" value="SULFATASE MODIFYING FACTOR 1, 2"/>
    <property type="match status" value="1"/>
</dbReference>
<dbReference type="InterPro" id="IPR051043">
    <property type="entry name" value="Sulfatase_Mod_Factor_Kinase"/>
</dbReference>
<dbReference type="InterPro" id="IPR042095">
    <property type="entry name" value="SUMF_sf"/>
</dbReference>
<sequence length="573" mass="63313">MATIICSSCGTRNVQGNPNCRRCSEPIGAPPSPAALRPLPDPTLDAMPTMVAGRWAVGDHLAGSDNPYLFLGRDVGSDETVLIKKLSREAAMDRTMRGRFSREAEILGSLEHPGIANLLEVVIDDDMPAMILEARGQATLRLLLDRQRHLPTGMALECVLQLLDIFQYLHSKRITHRQLMPSKILVGVSPTTGFPEFSLVDFGLADRVAVLTLDELEFGSGTLMGVKATDSVSATAPRLYQAPEQLRGESSQQSDIYSLGVIFFELLTGELPLSDNPDDDAGSERSILHEDPTDVRLLRPEITPELESIIRTMLSKDPVYRFKTVQELREVLMTSPEAKSQNMVPIKKGYFLRGSSADDLSARPEETPQTQVFLDAYAIDQTPVTAADYQLYLNATGTKADPQWHKFNDPKNAPLKPAVYITWTEAQAYATWAGKRLPTEAEWEKAARGADGRKYPWGDDEPTRKRACFDGQSPCEVGAHPFGNSPLGVHEMAGNVFEWVQDWFDPDYYKNAPTHNPSGPAHGSKKVLRGGSFAHGLVSLRCAARGRYEPDERRANHGFRCAWSLDPDGLDPR</sequence>
<accession>A0A2Z4FNT2</accession>
<dbReference type="Gene3D" id="3.90.1580.10">
    <property type="entry name" value="paralog of FGE (formylglycine-generating enzyme)"/>
    <property type="match status" value="1"/>
</dbReference>
<dbReference type="RefSeq" id="WP_111335823.1">
    <property type="nucleotide sequence ID" value="NZ_CP030032.1"/>
</dbReference>
<dbReference type="CDD" id="cd14014">
    <property type="entry name" value="STKc_PknB_like"/>
    <property type="match status" value="1"/>
</dbReference>
<dbReference type="Pfam" id="PF03781">
    <property type="entry name" value="FGE-sulfatase"/>
    <property type="match status" value="1"/>
</dbReference>
<dbReference type="InterPro" id="IPR011009">
    <property type="entry name" value="Kinase-like_dom_sf"/>
</dbReference>
<dbReference type="SUPFAM" id="SSF56112">
    <property type="entry name" value="Protein kinase-like (PK-like)"/>
    <property type="match status" value="1"/>
</dbReference>
<keyword evidence="2" id="KW-1185">Reference proteome</keyword>
<dbReference type="InterPro" id="IPR016187">
    <property type="entry name" value="CTDL_fold"/>
</dbReference>
<dbReference type="OrthoDB" id="9806479at2"/>
<dbReference type="Proteomes" id="UP000249799">
    <property type="component" value="Chromosome"/>
</dbReference>
<dbReference type="AlphaFoldDB" id="A0A2Z4FNT2"/>
<evidence type="ECO:0000313" key="1">
    <source>
        <dbReference type="EMBL" id="AWV90396.1"/>
    </source>
</evidence>
<dbReference type="InterPro" id="IPR000719">
    <property type="entry name" value="Prot_kinase_dom"/>
</dbReference>
<dbReference type="GO" id="GO:0120147">
    <property type="term" value="F:formylglycine-generating oxidase activity"/>
    <property type="evidence" value="ECO:0007669"/>
    <property type="project" value="TreeGrafter"/>
</dbReference>
<gene>
    <name evidence="1" type="ORF">DN745_14085</name>
</gene>
<dbReference type="GO" id="GO:0004672">
    <property type="term" value="F:protein kinase activity"/>
    <property type="evidence" value="ECO:0007669"/>
    <property type="project" value="InterPro"/>
</dbReference>
<organism evidence="1 2">
    <name type="scientific">Bradymonas sediminis</name>
    <dbReference type="NCBI Taxonomy" id="1548548"/>
    <lineage>
        <taxon>Bacteria</taxon>
        <taxon>Deltaproteobacteria</taxon>
        <taxon>Bradymonadales</taxon>
        <taxon>Bradymonadaceae</taxon>
        <taxon>Bradymonas</taxon>
    </lineage>
</organism>